<evidence type="ECO:0000313" key="3">
    <source>
        <dbReference type="Proteomes" id="UP000275267"/>
    </source>
</evidence>
<evidence type="ECO:0000313" key="2">
    <source>
        <dbReference type="EMBL" id="RLN11932.1"/>
    </source>
</evidence>
<keyword evidence="1" id="KW-0812">Transmembrane</keyword>
<keyword evidence="1" id="KW-1133">Transmembrane helix</keyword>
<reference evidence="3" key="1">
    <citation type="journal article" date="2019" name="Nat. Commun.">
        <title>The genome of broomcorn millet.</title>
        <authorList>
            <person name="Zou C."/>
            <person name="Miki D."/>
            <person name="Li D."/>
            <person name="Tang Q."/>
            <person name="Xiao L."/>
            <person name="Rajput S."/>
            <person name="Deng P."/>
            <person name="Jia W."/>
            <person name="Huang R."/>
            <person name="Zhang M."/>
            <person name="Sun Y."/>
            <person name="Hu J."/>
            <person name="Fu X."/>
            <person name="Schnable P.S."/>
            <person name="Li F."/>
            <person name="Zhang H."/>
            <person name="Feng B."/>
            <person name="Zhu X."/>
            <person name="Liu R."/>
            <person name="Schnable J.C."/>
            <person name="Zhu J.-K."/>
            <person name="Zhang H."/>
        </authorList>
    </citation>
    <scope>NUCLEOTIDE SEQUENCE [LARGE SCALE GENOMIC DNA]</scope>
</reference>
<feature type="transmembrane region" description="Helical" evidence="1">
    <location>
        <begin position="31"/>
        <end position="57"/>
    </location>
</feature>
<comment type="caution">
    <text evidence="2">The sequence shown here is derived from an EMBL/GenBank/DDBJ whole genome shotgun (WGS) entry which is preliminary data.</text>
</comment>
<keyword evidence="3" id="KW-1185">Reference proteome</keyword>
<proteinExistence type="predicted"/>
<name>A0A3L6S0H3_PANMI</name>
<dbReference type="Proteomes" id="UP000275267">
    <property type="component" value="Unassembled WGS sequence"/>
</dbReference>
<gene>
    <name evidence="2" type="ORF">C2845_PM09G02220</name>
</gene>
<evidence type="ECO:0000256" key="1">
    <source>
        <dbReference type="SAM" id="Phobius"/>
    </source>
</evidence>
<sequence length="105" mass="11131">MAAALLVARGIAGRNPSSVLCRCWQQRYAVMLFFLLGGVVHGVPVHIPVVMVVPVLASSNQEISLLGIVPVPSTAMSEDVAILLGGVDERLLLLLVLSATLRSWS</sequence>
<keyword evidence="1" id="KW-0472">Membrane</keyword>
<dbReference type="EMBL" id="PQIB02000006">
    <property type="protein sequence ID" value="RLN11932.1"/>
    <property type="molecule type" value="Genomic_DNA"/>
</dbReference>
<protein>
    <submittedName>
        <fullName evidence="2">Uncharacterized protein</fullName>
    </submittedName>
</protein>
<organism evidence="2 3">
    <name type="scientific">Panicum miliaceum</name>
    <name type="common">Proso millet</name>
    <name type="synonym">Broomcorn millet</name>
    <dbReference type="NCBI Taxonomy" id="4540"/>
    <lineage>
        <taxon>Eukaryota</taxon>
        <taxon>Viridiplantae</taxon>
        <taxon>Streptophyta</taxon>
        <taxon>Embryophyta</taxon>
        <taxon>Tracheophyta</taxon>
        <taxon>Spermatophyta</taxon>
        <taxon>Magnoliopsida</taxon>
        <taxon>Liliopsida</taxon>
        <taxon>Poales</taxon>
        <taxon>Poaceae</taxon>
        <taxon>PACMAD clade</taxon>
        <taxon>Panicoideae</taxon>
        <taxon>Panicodae</taxon>
        <taxon>Paniceae</taxon>
        <taxon>Panicinae</taxon>
        <taxon>Panicum</taxon>
        <taxon>Panicum sect. Panicum</taxon>
    </lineage>
</organism>
<accession>A0A3L6S0H3</accession>
<dbReference type="AlphaFoldDB" id="A0A3L6S0H3"/>